<dbReference type="Pfam" id="PF01370">
    <property type="entry name" value="Epimerase"/>
    <property type="match status" value="1"/>
</dbReference>
<dbReference type="SUPFAM" id="SSF51735">
    <property type="entry name" value="NAD(P)-binding Rossmann-fold domains"/>
    <property type="match status" value="1"/>
</dbReference>
<dbReference type="AlphaFoldDB" id="A0A7C6AEY6"/>
<evidence type="ECO:0000259" key="1">
    <source>
        <dbReference type="Pfam" id="PF01370"/>
    </source>
</evidence>
<organism evidence="2">
    <name type="scientific">candidate division WOR-3 bacterium</name>
    <dbReference type="NCBI Taxonomy" id="2052148"/>
    <lineage>
        <taxon>Bacteria</taxon>
        <taxon>Bacteria division WOR-3</taxon>
    </lineage>
</organism>
<protein>
    <submittedName>
        <fullName evidence="2">NAD(P)-dependent oxidoreductase</fullName>
    </submittedName>
</protein>
<accession>A0A7C6AEY6</accession>
<dbReference type="InterPro" id="IPR050177">
    <property type="entry name" value="Lipid_A_modif_metabolic_enz"/>
</dbReference>
<dbReference type="InterPro" id="IPR036291">
    <property type="entry name" value="NAD(P)-bd_dom_sf"/>
</dbReference>
<dbReference type="InterPro" id="IPR001509">
    <property type="entry name" value="Epimerase_deHydtase"/>
</dbReference>
<dbReference type="Gene3D" id="3.90.25.10">
    <property type="entry name" value="UDP-galactose 4-epimerase, domain 1"/>
    <property type="match status" value="1"/>
</dbReference>
<gene>
    <name evidence="2" type="ORF">ENV70_01685</name>
</gene>
<dbReference type="PANTHER" id="PTHR43245">
    <property type="entry name" value="BIFUNCTIONAL POLYMYXIN RESISTANCE PROTEIN ARNA"/>
    <property type="match status" value="1"/>
</dbReference>
<dbReference type="PANTHER" id="PTHR43245:SF13">
    <property type="entry name" value="UDP-D-APIOSE_UDP-D-XYLOSE SYNTHASE 2"/>
    <property type="match status" value="1"/>
</dbReference>
<proteinExistence type="predicted"/>
<comment type="caution">
    <text evidence="2">The sequence shown here is derived from an EMBL/GenBank/DDBJ whole genome shotgun (WGS) entry which is preliminary data.</text>
</comment>
<evidence type="ECO:0000313" key="2">
    <source>
        <dbReference type="EMBL" id="HHS62314.1"/>
    </source>
</evidence>
<dbReference type="CDD" id="cd08946">
    <property type="entry name" value="SDR_e"/>
    <property type="match status" value="1"/>
</dbReference>
<dbReference type="Gene3D" id="3.40.50.720">
    <property type="entry name" value="NAD(P)-binding Rossmann-like Domain"/>
    <property type="match status" value="1"/>
</dbReference>
<reference evidence="2" key="1">
    <citation type="journal article" date="2020" name="mSystems">
        <title>Genome- and Community-Level Interaction Insights into Carbon Utilization and Element Cycling Functions of Hydrothermarchaeota in Hydrothermal Sediment.</title>
        <authorList>
            <person name="Zhou Z."/>
            <person name="Liu Y."/>
            <person name="Xu W."/>
            <person name="Pan J."/>
            <person name="Luo Z.H."/>
            <person name="Li M."/>
        </authorList>
    </citation>
    <scope>NUCLEOTIDE SEQUENCE [LARGE SCALE GENOMIC DNA]</scope>
    <source>
        <strain evidence="2">SpSt-783</strain>
    </source>
</reference>
<name>A0A7C6AEY6_UNCW3</name>
<sequence>MEIENLVTCHTGIGELLTSELIKKGETVYTVFPSPKEVPMSFLGKINLKYGFVKFDQELNIEKGLPRKVKNIFHIYEAYSGSFTKIFMANVTTTLLLLEWAKKVGVSKFILLSSGEVYGQGENIMENSPYNPRSFYATTKFHAETISRYYHKNFEVKILRLFFPYGKNLQQGYLYNLIESLKNTGVIETDYEAICPTLIDDIIEPMIKLRDQSGNMVYNICGASIPVSELVKIIGSTTGWALKKTSTGKTILCGNSSRAKSELGYKETSLKNGIQTIINITK</sequence>
<feature type="domain" description="NAD-dependent epimerase/dehydratase" evidence="1">
    <location>
        <begin position="6"/>
        <end position="171"/>
    </location>
</feature>
<dbReference type="EMBL" id="DTHJ01000040">
    <property type="protein sequence ID" value="HHS62314.1"/>
    <property type="molecule type" value="Genomic_DNA"/>
</dbReference>